<dbReference type="AlphaFoldDB" id="A0A8X7BT20"/>
<name>A0A8X7BT20_9ARAC</name>
<accession>A0A8X7BT20</accession>
<sequence length="84" mass="9615">MWSCIVMQDYCSVHKIRTFIPNTTSYLSHQEAPVVLCGHCSAMKNKAENNDTLDMCDDDHQFDWERILMDLLALGDPACHHSTD</sequence>
<dbReference type="Proteomes" id="UP000886998">
    <property type="component" value="Unassembled WGS sequence"/>
</dbReference>
<evidence type="ECO:0000313" key="2">
    <source>
        <dbReference type="Proteomes" id="UP000886998"/>
    </source>
</evidence>
<reference evidence="1" key="1">
    <citation type="submission" date="2020-08" db="EMBL/GenBank/DDBJ databases">
        <title>Multicomponent nature underlies the extraordinary mechanical properties of spider dragline silk.</title>
        <authorList>
            <person name="Kono N."/>
            <person name="Nakamura H."/>
            <person name="Mori M."/>
            <person name="Yoshida Y."/>
            <person name="Ohtoshi R."/>
            <person name="Malay A.D."/>
            <person name="Moran D.A.P."/>
            <person name="Tomita M."/>
            <person name="Numata K."/>
            <person name="Arakawa K."/>
        </authorList>
    </citation>
    <scope>NUCLEOTIDE SEQUENCE</scope>
</reference>
<comment type="caution">
    <text evidence="1">The sequence shown here is derived from an EMBL/GenBank/DDBJ whole genome shotgun (WGS) entry which is preliminary data.</text>
</comment>
<proteinExistence type="predicted"/>
<organism evidence="1 2">
    <name type="scientific">Trichonephila inaurata madagascariensis</name>
    <dbReference type="NCBI Taxonomy" id="2747483"/>
    <lineage>
        <taxon>Eukaryota</taxon>
        <taxon>Metazoa</taxon>
        <taxon>Ecdysozoa</taxon>
        <taxon>Arthropoda</taxon>
        <taxon>Chelicerata</taxon>
        <taxon>Arachnida</taxon>
        <taxon>Araneae</taxon>
        <taxon>Araneomorphae</taxon>
        <taxon>Entelegynae</taxon>
        <taxon>Araneoidea</taxon>
        <taxon>Nephilidae</taxon>
        <taxon>Trichonephila</taxon>
        <taxon>Trichonephila inaurata</taxon>
    </lineage>
</organism>
<dbReference type="EMBL" id="BMAV01002577">
    <property type="protein sequence ID" value="GFY41567.1"/>
    <property type="molecule type" value="Genomic_DNA"/>
</dbReference>
<protein>
    <submittedName>
        <fullName evidence="1">Uncharacterized protein</fullName>
    </submittedName>
</protein>
<keyword evidence="2" id="KW-1185">Reference proteome</keyword>
<evidence type="ECO:0000313" key="1">
    <source>
        <dbReference type="EMBL" id="GFY41567.1"/>
    </source>
</evidence>
<gene>
    <name evidence="1" type="primary">NCL1_29390</name>
    <name evidence="1" type="ORF">TNIN_378951</name>
</gene>